<evidence type="ECO:0000256" key="2">
    <source>
        <dbReference type="ARBA" id="ARBA00022692"/>
    </source>
</evidence>
<keyword evidence="3 5" id="KW-1133">Transmembrane helix</keyword>
<dbReference type="PROSITE" id="PS50928">
    <property type="entry name" value="ABC_TM1"/>
    <property type="match status" value="2"/>
</dbReference>
<evidence type="ECO:0000259" key="6">
    <source>
        <dbReference type="PROSITE" id="PS50928"/>
    </source>
</evidence>
<feature type="transmembrane region" description="Helical" evidence="5">
    <location>
        <begin position="80"/>
        <end position="101"/>
    </location>
</feature>
<feature type="transmembrane region" description="Helical" evidence="5">
    <location>
        <begin position="482"/>
        <end position="504"/>
    </location>
</feature>
<feature type="transmembrane region" description="Helical" evidence="5">
    <location>
        <begin position="207"/>
        <end position="233"/>
    </location>
</feature>
<reference evidence="7 8" key="1">
    <citation type="submission" date="2019-07" db="EMBL/GenBank/DDBJ databases">
        <title>Genome sequencing for Ferrovibrio sp. K5.</title>
        <authorList>
            <person name="Park S.-J."/>
        </authorList>
    </citation>
    <scope>NUCLEOTIDE SEQUENCE [LARGE SCALE GENOMIC DNA]</scope>
    <source>
        <strain evidence="7 8">K5</strain>
    </source>
</reference>
<evidence type="ECO:0000256" key="1">
    <source>
        <dbReference type="ARBA" id="ARBA00004651"/>
    </source>
</evidence>
<dbReference type="InterPro" id="IPR000515">
    <property type="entry name" value="MetI-like"/>
</dbReference>
<dbReference type="PANTHER" id="PTHR43496:SF1">
    <property type="entry name" value="POLYGALACTURONAN_RHAMNOGALACTURONAN TRANSPORT SYSTEM PERMEASE PROTEIN YTEP"/>
    <property type="match status" value="1"/>
</dbReference>
<dbReference type="PANTHER" id="PTHR43496">
    <property type="entry name" value="PROTEIN LPLB"/>
    <property type="match status" value="1"/>
</dbReference>
<comment type="similarity">
    <text evidence="5">Belongs to the binding-protein-dependent transport system permease family.</text>
</comment>
<keyword evidence="8" id="KW-1185">Reference proteome</keyword>
<feature type="transmembrane region" description="Helical" evidence="5">
    <location>
        <begin position="353"/>
        <end position="376"/>
    </location>
</feature>
<feature type="transmembrane region" description="Helical" evidence="5">
    <location>
        <begin position="154"/>
        <end position="177"/>
    </location>
</feature>
<dbReference type="EMBL" id="CP041636">
    <property type="protein sequence ID" value="QDO96373.1"/>
    <property type="molecule type" value="Genomic_DNA"/>
</dbReference>
<feature type="transmembrane region" description="Helical" evidence="5">
    <location>
        <begin position="22"/>
        <end position="44"/>
    </location>
</feature>
<feature type="transmembrane region" description="Helical" evidence="5">
    <location>
        <begin position="110"/>
        <end position="134"/>
    </location>
</feature>
<dbReference type="KEGG" id="fer:FNB15_03350"/>
<gene>
    <name evidence="7" type="ORF">FNB15_03350</name>
</gene>
<evidence type="ECO:0000256" key="3">
    <source>
        <dbReference type="ARBA" id="ARBA00022989"/>
    </source>
</evidence>
<evidence type="ECO:0000256" key="4">
    <source>
        <dbReference type="ARBA" id="ARBA00023136"/>
    </source>
</evidence>
<dbReference type="Pfam" id="PF00528">
    <property type="entry name" value="BPD_transp_1"/>
    <property type="match status" value="2"/>
</dbReference>
<evidence type="ECO:0000313" key="8">
    <source>
        <dbReference type="Proteomes" id="UP000317496"/>
    </source>
</evidence>
<feature type="domain" description="ABC transmembrane type-1" evidence="6">
    <location>
        <begin position="76"/>
        <end position="274"/>
    </location>
</feature>
<dbReference type="CDD" id="cd06261">
    <property type="entry name" value="TM_PBP2"/>
    <property type="match status" value="2"/>
</dbReference>
<keyword evidence="4 5" id="KW-0472">Membrane</keyword>
<protein>
    <submittedName>
        <fullName evidence="7">ABC transporter permease subunit</fullName>
    </submittedName>
</protein>
<dbReference type="GO" id="GO:0055085">
    <property type="term" value="P:transmembrane transport"/>
    <property type="evidence" value="ECO:0007669"/>
    <property type="project" value="InterPro"/>
</dbReference>
<dbReference type="InterPro" id="IPR035906">
    <property type="entry name" value="MetI-like_sf"/>
</dbReference>
<feature type="transmembrane region" description="Helical" evidence="5">
    <location>
        <begin position="388"/>
        <end position="411"/>
    </location>
</feature>
<organism evidence="7 8">
    <name type="scientific">Ferrovibrio terrae</name>
    <dbReference type="NCBI Taxonomy" id="2594003"/>
    <lineage>
        <taxon>Bacteria</taxon>
        <taxon>Pseudomonadati</taxon>
        <taxon>Pseudomonadota</taxon>
        <taxon>Alphaproteobacteria</taxon>
        <taxon>Rhodospirillales</taxon>
        <taxon>Rhodospirillaceae</taxon>
        <taxon>Ferrovibrio</taxon>
    </lineage>
</organism>
<sequence>MTAVSAAPPQTAPLARERTDRIFDLACLWIPAAALLLFFVYPIGMMGYRSLLLPDGSLGFSNFAQIIGSRSFLKALVNSLTMGLVTTAVTVGLGLLLAFALHRCRIWLRIVLLGAISLPVIAPSLVQGLGLIFLLGRNGLINKTFGMQIEIYGFWGLLIANTLYALPQAAMIIGAALRNADARLFEAAEVMGATGWRRFIDLTLPNIRFGLLSATFVVFTVTITDFGNAAVIGGDYTVLAIEIYNQVIGQMNLNLGAVVGMLLLLPTVLAFYFERLATQRQFGTQSELAVPYRPDRDPWRDGIVGTLAWLVALAPVTVVGVVVYASFMRLWPYRLDFTFRHYDIKLAGGYDPLWISIGISAAAAGFGTIFLLFLGVALKRLGGPAARAIYFVSMLPAAVPGLVLGLAYVFAFNQPGTPLILLYGSAVLLAMCNFYHYHTQGFATMTTGLRQIPPALEEAATCIGASAWAVLRDVYIPYTLPTLISVFFFLFMSSMVTLSAVIFLVTPSLMLAAVTVMRLDEAGFTAQAAAFSTAIMLVVTAALLMARGTLWLAQRRIRLPAEA</sequence>
<dbReference type="SUPFAM" id="SSF161098">
    <property type="entry name" value="MetI-like"/>
    <property type="match status" value="2"/>
</dbReference>
<feature type="transmembrane region" description="Helical" evidence="5">
    <location>
        <begin position="417"/>
        <end position="435"/>
    </location>
</feature>
<accession>A0A516GXX1</accession>
<dbReference type="AlphaFoldDB" id="A0A516GXX1"/>
<keyword evidence="2 5" id="KW-0812">Transmembrane</keyword>
<keyword evidence="5" id="KW-0813">Transport</keyword>
<dbReference type="Gene3D" id="1.10.3720.10">
    <property type="entry name" value="MetI-like"/>
    <property type="match status" value="2"/>
</dbReference>
<feature type="transmembrane region" description="Helical" evidence="5">
    <location>
        <begin position="303"/>
        <end position="327"/>
    </location>
</feature>
<evidence type="ECO:0000313" key="7">
    <source>
        <dbReference type="EMBL" id="QDO96373.1"/>
    </source>
</evidence>
<dbReference type="OrthoDB" id="7056428at2"/>
<name>A0A516GXX1_9PROT</name>
<proteinExistence type="inferred from homology"/>
<feature type="domain" description="ABC transmembrane type-1" evidence="6">
    <location>
        <begin position="353"/>
        <end position="546"/>
    </location>
</feature>
<dbReference type="GO" id="GO:0005886">
    <property type="term" value="C:plasma membrane"/>
    <property type="evidence" value="ECO:0007669"/>
    <property type="project" value="UniProtKB-SubCell"/>
</dbReference>
<dbReference type="RefSeq" id="WP_144067354.1">
    <property type="nucleotide sequence ID" value="NZ_CP041636.1"/>
</dbReference>
<feature type="transmembrane region" description="Helical" evidence="5">
    <location>
        <begin position="253"/>
        <end position="273"/>
    </location>
</feature>
<evidence type="ECO:0000256" key="5">
    <source>
        <dbReference type="RuleBase" id="RU363032"/>
    </source>
</evidence>
<feature type="transmembrane region" description="Helical" evidence="5">
    <location>
        <begin position="524"/>
        <end position="546"/>
    </location>
</feature>
<dbReference type="Proteomes" id="UP000317496">
    <property type="component" value="Chromosome"/>
</dbReference>
<comment type="subcellular location">
    <subcellularLocation>
        <location evidence="1 5">Cell membrane</location>
        <topology evidence="1 5">Multi-pass membrane protein</topology>
    </subcellularLocation>
</comment>